<dbReference type="InterPro" id="IPR026850">
    <property type="entry name" value="FANCL_C"/>
</dbReference>
<feature type="domain" description="FANCL C-terminal" evidence="1">
    <location>
        <begin position="167"/>
        <end position="204"/>
    </location>
</feature>
<feature type="non-terminal residue" evidence="3">
    <location>
        <position position="205"/>
    </location>
</feature>
<dbReference type="InterPro" id="IPR043003">
    <property type="entry name" value="FANCL_d3_sf"/>
</dbReference>
<dbReference type="GO" id="GO:0061630">
    <property type="term" value="F:ubiquitin protein ligase activity"/>
    <property type="evidence" value="ECO:0007669"/>
    <property type="project" value="TreeGrafter"/>
</dbReference>
<evidence type="ECO:0000259" key="1">
    <source>
        <dbReference type="Pfam" id="PF11793"/>
    </source>
</evidence>
<dbReference type="SMART" id="SM01197">
    <property type="entry name" value="FANCL_C"/>
    <property type="match status" value="1"/>
</dbReference>
<dbReference type="GO" id="GO:0006513">
    <property type="term" value="P:protein monoubiquitination"/>
    <property type="evidence" value="ECO:0007669"/>
    <property type="project" value="TreeGrafter"/>
</dbReference>
<dbReference type="InterPro" id="IPR026848">
    <property type="entry name" value="Fancl"/>
</dbReference>
<protein>
    <submittedName>
        <fullName evidence="3">Uncharacterized protein</fullName>
    </submittedName>
</protein>
<dbReference type="GO" id="GO:0043240">
    <property type="term" value="C:Fanconi anaemia nuclear complex"/>
    <property type="evidence" value="ECO:0007669"/>
    <property type="project" value="InterPro"/>
</dbReference>
<feature type="domain" description="FANCL UBC-like" evidence="2">
    <location>
        <begin position="79"/>
        <end position="150"/>
    </location>
</feature>
<dbReference type="InterPro" id="IPR013083">
    <property type="entry name" value="Znf_RING/FYVE/PHD"/>
</dbReference>
<gene>
    <name evidence="3" type="ORF">LSINAPIS_LOCUS11755</name>
</gene>
<dbReference type="AlphaFoldDB" id="A0A5E4QVP6"/>
<name>A0A5E4QVP6_9NEOP</name>
<dbReference type="EMBL" id="FZQP02005299">
    <property type="protein sequence ID" value="VVD01302.1"/>
    <property type="molecule type" value="Genomic_DNA"/>
</dbReference>
<dbReference type="GO" id="GO:0036297">
    <property type="term" value="P:interstrand cross-link repair"/>
    <property type="evidence" value="ECO:0007669"/>
    <property type="project" value="InterPro"/>
</dbReference>
<dbReference type="InterPro" id="IPR044037">
    <property type="entry name" value="FANCL_d3"/>
</dbReference>
<evidence type="ECO:0000313" key="4">
    <source>
        <dbReference type="Proteomes" id="UP000324832"/>
    </source>
</evidence>
<keyword evidence="4" id="KW-1185">Reference proteome</keyword>
<dbReference type="PANTHER" id="PTHR13206">
    <property type="entry name" value="UBIQUITIN LIGASE PROTEIN PHF9 FANCONI ANEMIA GROUP L PROTEIN"/>
    <property type="match status" value="1"/>
</dbReference>
<accession>A0A5E4QVP6</accession>
<evidence type="ECO:0000259" key="2">
    <source>
        <dbReference type="Pfam" id="PF18891"/>
    </source>
</evidence>
<dbReference type="Gene3D" id="3.30.40.10">
    <property type="entry name" value="Zinc/RING finger domain, C3HC4 (zinc finger)"/>
    <property type="match status" value="1"/>
</dbReference>
<organism evidence="3 4">
    <name type="scientific">Leptidea sinapis</name>
    <dbReference type="NCBI Taxonomy" id="189913"/>
    <lineage>
        <taxon>Eukaryota</taxon>
        <taxon>Metazoa</taxon>
        <taxon>Ecdysozoa</taxon>
        <taxon>Arthropoda</taxon>
        <taxon>Hexapoda</taxon>
        <taxon>Insecta</taxon>
        <taxon>Pterygota</taxon>
        <taxon>Neoptera</taxon>
        <taxon>Endopterygota</taxon>
        <taxon>Lepidoptera</taxon>
        <taxon>Glossata</taxon>
        <taxon>Ditrysia</taxon>
        <taxon>Papilionoidea</taxon>
        <taxon>Pieridae</taxon>
        <taxon>Dismorphiinae</taxon>
        <taxon>Leptidea</taxon>
    </lineage>
</organism>
<dbReference type="Gene3D" id="3.10.110.20">
    <property type="entry name" value="RWD domain-like"/>
    <property type="match status" value="1"/>
</dbReference>
<dbReference type="PANTHER" id="PTHR13206:SF0">
    <property type="entry name" value="E3 UBIQUITIN-PROTEIN LIGASE FANCL"/>
    <property type="match status" value="1"/>
</dbReference>
<dbReference type="Pfam" id="PF11793">
    <property type="entry name" value="FANCL_C"/>
    <property type="match status" value="1"/>
</dbReference>
<dbReference type="Proteomes" id="UP000324832">
    <property type="component" value="Unassembled WGS sequence"/>
</dbReference>
<proteinExistence type="predicted"/>
<dbReference type="Pfam" id="PF18891">
    <property type="entry name" value="FANCL_d3"/>
    <property type="match status" value="1"/>
</dbReference>
<evidence type="ECO:0000313" key="3">
    <source>
        <dbReference type="EMBL" id="VVD01302.1"/>
    </source>
</evidence>
<reference evidence="3 4" key="1">
    <citation type="submission" date="2017-07" db="EMBL/GenBank/DDBJ databases">
        <authorList>
            <person name="Talla V."/>
            <person name="Backstrom N."/>
        </authorList>
    </citation>
    <scope>NUCLEOTIDE SEQUENCE [LARGE SCALE GENOMIC DNA]</scope>
</reference>
<sequence>MPQFLLKTNLRTLHCTIIDDNAREHKLCVEKQPSTKKLKVVSVNLPFTSFQEQEYNNIEDLTNEFLLTINNLSSYLYELETIDHNCIVVEPKNPTFKDDFRNLYLDDRTWLHIEVTPDGSASNVHLIGQSNKWQDKLQKGILKWDHDKNIDLSAENTAFLEDDCSENITCSICFCTELPDNPGLPQPLCNNPSCDVNYHKSCLFQ</sequence>